<dbReference type="EMBL" id="FPAW01000002">
    <property type="protein sequence ID" value="SFT50077.1"/>
    <property type="molecule type" value="Genomic_DNA"/>
</dbReference>
<evidence type="ECO:0000256" key="10">
    <source>
        <dbReference type="ARBA" id="ARBA00023163"/>
    </source>
</evidence>
<keyword evidence="9" id="KW-0010">Activator</keyword>
<dbReference type="STRING" id="999627.SAMN05216236_102222"/>
<evidence type="ECO:0000256" key="11">
    <source>
        <dbReference type="PROSITE-ProRule" id="PRU00169"/>
    </source>
</evidence>
<dbReference type="AlphaFoldDB" id="A0A1I6YID9"/>
<evidence type="ECO:0000256" key="1">
    <source>
        <dbReference type="ARBA" id="ARBA00002167"/>
    </source>
</evidence>
<comment type="subunit">
    <text evidence="2">Interacts with sigma-54.</text>
</comment>
<evidence type="ECO:0000256" key="8">
    <source>
        <dbReference type="ARBA" id="ARBA00023015"/>
    </source>
</evidence>
<dbReference type="Pfam" id="PF02954">
    <property type="entry name" value="HTH_8"/>
    <property type="match status" value="1"/>
</dbReference>
<protein>
    <recommendedName>
        <fullName evidence="3">Nif-specific regulatory protein</fullName>
    </recommendedName>
</protein>
<dbReference type="Gene3D" id="3.40.50.300">
    <property type="entry name" value="P-loop containing nucleotide triphosphate hydrolases"/>
    <property type="match status" value="1"/>
</dbReference>
<evidence type="ECO:0000313" key="14">
    <source>
        <dbReference type="EMBL" id="SFT50077.1"/>
    </source>
</evidence>
<dbReference type="SUPFAM" id="SSF52172">
    <property type="entry name" value="CheY-like"/>
    <property type="match status" value="1"/>
</dbReference>
<dbReference type="InterPro" id="IPR003593">
    <property type="entry name" value="AAA+_ATPase"/>
</dbReference>
<proteinExistence type="predicted"/>
<reference evidence="14 15" key="1">
    <citation type="submission" date="2016-10" db="EMBL/GenBank/DDBJ databases">
        <authorList>
            <person name="de Groot N.N."/>
        </authorList>
    </citation>
    <scope>NUCLEOTIDE SEQUENCE [LARGE SCALE GENOMIC DNA]</scope>
    <source>
        <strain evidence="14 15">CGMCC 1.10959</strain>
    </source>
</reference>
<dbReference type="Proteomes" id="UP000182466">
    <property type="component" value="Unassembled WGS sequence"/>
</dbReference>
<feature type="modified residue" description="4-aspartylphosphate" evidence="11">
    <location>
        <position position="52"/>
    </location>
</feature>
<keyword evidence="5" id="KW-0547">Nucleotide-binding</keyword>
<dbReference type="FunFam" id="1.10.10.60:FF:000165">
    <property type="entry name" value="Two-component system nitrogen regulation response regulator NtrX"/>
    <property type="match status" value="1"/>
</dbReference>
<keyword evidence="7" id="KW-0902">Two-component regulatory system</keyword>
<dbReference type="eggNOG" id="COG2204">
    <property type="taxonomic scope" value="Bacteria"/>
</dbReference>
<dbReference type="Pfam" id="PF00158">
    <property type="entry name" value="Sigma54_activat"/>
    <property type="match status" value="1"/>
</dbReference>
<dbReference type="InterPro" id="IPR027417">
    <property type="entry name" value="P-loop_NTPase"/>
</dbReference>
<dbReference type="InterPro" id="IPR002078">
    <property type="entry name" value="Sigma_54_int"/>
</dbReference>
<name>A0A1I6YID9_9RHOB</name>
<evidence type="ECO:0000259" key="12">
    <source>
        <dbReference type="PROSITE" id="PS50045"/>
    </source>
</evidence>
<dbReference type="GO" id="GO:0006355">
    <property type="term" value="P:regulation of DNA-templated transcription"/>
    <property type="evidence" value="ECO:0007669"/>
    <property type="project" value="InterPro"/>
</dbReference>
<dbReference type="CDD" id="cd00009">
    <property type="entry name" value="AAA"/>
    <property type="match status" value="1"/>
</dbReference>
<dbReference type="SUPFAM" id="SSF52540">
    <property type="entry name" value="P-loop containing nucleoside triphosphate hydrolases"/>
    <property type="match status" value="1"/>
</dbReference>
<dbReference type="SUPFAM" id="SSF46689">
    <property type="entry name" value="Homeodomain-like"/>
    <property type="match status" value="1"/>
</dbReference>
<evidence type="ECO:0000256" key="3">
    <source>
        <dbReference type="ARBA" id="ARBA00015308"/>
    </source>
</evidence>
<evidence type="ECO:0000256" key="7">
    <source>
        <dbReference type="ARBA" id="ARBA00023012"/>
    </source>
</evidence>
<dbReference type="CDD" id="cd17550">
    <property type="entry name" value="REC_NtrX-like"/>
    <property type="match status" value="1"/>
</dbReference>
<dbReference type="Gene3D" id="3.40.50.2300">
    <property type="match status" value="1"/>
</dbReference>
<keyword evidence="15" id="KW-1185">Reference proteome</keyword>
<dbReference type="PANTHER" id="PTHR32071">
    <property type="entry name" value="TRANSCRIPTIONAL REGULATORY PROTEIN"/>
    <property type="match status" value="1"/>
</dbReference>
<evidence type="ECO:0000256" key="4">
    <source>
        <dbReference type="ARBA" id="ARBA00022553"/>
    </source>
</evidence>
<accession>A0A1I6YID9</accession>
<evidence type="ECO:0000259" key="13">
    <source>
        <dbReference type="PROSITE" id="PS50110"/>
    </source>
</evidence>
<dbReference type="FunFam" id="3.40.50.300:FF:000006">
    <property type="entry name" value="DNA-binding transcriptional regulator NtrC"/>
    <property type="match status" value="1"/>
</dbReference>
<keyword evidence="4 11" id="KW-0597">Phosphoprotein</keyword>
<dbReference type="GO" id="GO:0043565">
    <property type="term" value="F:sequence-specific DNA binding"/>
    <property type="evidence" value="ECO:0007669"/>
    <property type="project" value="InterPro"/>
</dbReference>
<dbReference type="InterPro" id="IPR025944">
    <property type="entry name" value="Sigma_54_int_dom_CS"/>
</dbReference>
<dbReference type="RefSeq" id="WP_027260650.1">
    <property type="nucleotide sequence ID" value="NZ_FPAW01000002.1"/>
</dbReference>
<dbReference type="Gene3D" id="1.10.10.60">
    <property type="entry name" value="Homeodomain-like"/>
    <property type="match status" value="1"/>
</dbReference>
<keyword evidence="6" id="KW-0067">ATP-binding</keyword>
<dbReference type="InterPro" id="IPR009057">
    <property type="entry name" value="Homeodomain-like_sf"/>
</dbReference>
<evidence type="ECO:0000256" key="6">
    <source>
        <dbReference type="ARBA" id="ARBA00022840"/>
    </source>
</evidence>
<dbReference type="PROSITE" id="PS50045">
    <property type="entry name" value="SIGMA54_INTERACT_4"/>
    <property type="match status" value="1"/>
</dbReference>
<evidence type="ECO:0000256" key="9">
    <source>
        <dbReference type="ARBA" id="ARBA00023159"/>
    </source>
</evidence>
<evidence type="ECO:0000256" key="2">
    <source>
        <dbReference type="ARBA" id="ARBA00011135"/>
    </source>
</evidence>
<dbReference type="PANTHER" id="PTHR32071:SF17">
    <property type="entry name" value="TRANSCRIPTIONAL REGULATOR (NTRC FAMILY)"/>
    <property type="match status" value="1"/>
</dbReference>
<dbReference type="Gene3D" id="1.10.8.60">
    <property type="match status" value="1"/>
</dbReference>
<dbReference type="SMART" id="SM00382">
    <property type="entry name" value="AAA"/>
    <property type="match status" value="1"/>
</dbReference>
<organism evidence="14 15">
    <name type="scientific">Sedimentitalea nanhaiensis</name>
    <dbReference type="NCBI Taxonomy" id="999627"/>
    <lineage>
        <taxon>Bacteria</taxon>
        <taxon>Pseudomonadati</taxon>
        <taxon>Pseudomonadota</taxon>
        <taxon>Alphaproteobacteria</taxon>
        <taxon>Rhodobacterales</taxon>
        <taxon>Paracoccaceae</taxon>
        <taxon>Sedimentitalea</taxon>
    </lineage>
</organism>
<dbReference type="OrthoDB" id="9802388at2"/>
<dbReference type="Pfam" id="PF25601">
    <property type="entry name" value="AAA_lid_14"/>
    <property type="match status" value="1"/>
</dbReference>
<keyword evidence="10" id="KW-0804">Transcription</keyword>
<feature type="domain" description="Response regulatory" evidence="13">
    <location>
        <begin position="3"/>
        <end position="119"/>
    </location>
</feature>
<dbReference type="GO" id="GO:0000160">
    <property type="term" value="P:phosphorelay signal transduction system"/>
    <property type="evidence" value="ECO:0007669"/>
    <property type="project" value="UniProtKB-KW"/>
</dbReference>
<dbReference type="PROSITE" id="PS50110">
    <property type="entry name" value="RESPONSE_REGULATORY"/>
    <property type="match status" value="1"/>
</dbReference>
<dbReference type="FunFam" id="3.40.50.2300:FF:000018">
    <property type="entry name" value="DNA-binding transcriptional regulator NtrC"/>
    <property type="match status" value="1"/>
</dbReference>
<evidence type="ECO:0000256" key="5">
    <source>
        <dbReference type="ARBA" id="ARBA00022741"/>
    </source>
</evidence>
<keyword evidence="8" id="KW-0805">Transcription regulation</keyword>
<gene>
    <name evidence="14" type="ORF">SAMN05216236_102222</name>
</gene>
<dbReference type="InterPro" id="IPR058031">
    <property type="entry name" value="AAA_lid_NorR"/>
</dbReference>
<dbReference type="InterPro" id="IPR011006">
    <property type="entry name" value="CheY-like_superfamily"/>
</dbReference>
<dbReference type="InterPro" id="IPR001789">
    <property type="entry name" value="Sig_transdc_resp-reg_receiver"/>
</dbReference>
<evidence type="ECO:0000313" key="15">
    <source>
        <dbReference type="Proteomes" id="UP000182466"/>
    </source>
</evidence>
<sequence length="471" mass="52156">MSDILIVDDERDIRELVADILEDEGYPTRMAGNSDDCMAAINTEPPALLILDIWLKDSRMDGIDILKSVKRDNPDVPVVIISGHGNIEIAVAAIKQGAYDFIEKPFNIDQLLVVIRRAMEASRLRRENSALRHRDTSVADMIGTSVAFRGLLSNLDKVTKSNGRVMLTGPAGSGKEIAARYVHAHSNRANAPFVTVNCASIEPERMEEVLFGRESPERGVESGLLEQAHGGVVYFDEVADMPIVTQSKILRVLVDQQFQRVGGNDKVRVDLRVISSTTKNLEEEIRAERFRQELFHRLNVVPIAVPSLEERREDIPELAAHFIQVCNANQGLPLRPLSDEAIALMQTMVWPGNVRQLKNLVERVLILGEGTGPIEAHELPSDEDKKAEEGRVVLSGALATLPLREAREAFEREYLLTQINRFSGNISRTASFVGMERSALHRKLKSLGVVTSSKSGARVAHVDEQTAEAAE</sequence>
<dbReference type="PROSITE" id="PS00688">
    <property type="entry name" value="SIGMA54_INTERACT_3"/>
    <property type="match status" value="1"/>
</dbReference>
<dbReference type="SMART" id="SM00448">
    <property type="entry name" value="REC"/>
    <property type="match status" value="1"/>
</dbReference>
<dbReference type="Pfam" id="PF00072">
    <property type="entry name" value="Response_reg"/>
    <property type="match status" value="1"/>
</dbReference>
<dbReference type="InterPro" id="IPR002197">
    <property type="entry name" value="HTH_Fis"/>
</dbReference>
<dbReference type="GO" id="GO:0005524">
    <property type="term" value="F:ATP binding"/>
    <property type="evidence" value="ECO:0007669"/>
    <property type="project" value="UniProtKB-KW"/>
</dbReference>
<feature type="domain" description="Sigma-54 factor interaction" evidence="12">
    <location>
        <begin position="141"/>
        <end position="366"/>
    </location>
</feature>
<comment type="function">
    <text evidence="1">Required for activation of most nif operons, which are directly involved in nitrogen fixation.</text>
</comment>